<gene>
    <name evidence="3" type="ORF">GCM10010989_23320</name>
</gene>
<keyword evidence="4" id="KW-1185">Reference proteome</keyword>
<feature type="compositionally biased region" description="Low complexity" evidence="1">
    <location>
        <begin position="331"/>
        <end position="343"/>
    </location>
</feature>
<keyword evidence="2" id="KW-1133">Transmembrane helix</keyword>
<comment type="caution">
    <text evidence="3">The sequence shown here is derived from an EMBL/GenBank/DDBJ whole genome shotgun (WGS) entry which is preliminary data.</text>
</comment>
<sequence length="430" mass="45886">MAFSLPANAALWGVRASRWRVAIVAIALILAAFAGWRLVAQVEGERGIAPLANTGDFEVGGIEVNVTGKTAAEAREKGWREAQRKAWEVLYARTHDGEKAPELPDSRLESMVSAVVVEREQIGPRRYVATLGVIFDRARTGETFGTASSRARSAPQLVIPIIYQGGVGQLYEMRTPWQRAWAEHRDSESPIDYVRPNGGGGESLLLTAGQMGRRSRAWWRTILDEFGAANVIFPVARLERQYPGGPVEGTFTARYGADNRFLGTFTMTAESDEDLPRMLAEAVKRMDSIYTGAFNEGKLGADKTLNVEQDTIDPDLLAALTGALGDDDAGDAPAAQSAAEDTPTPLQTAQPQGISIAVQIATPDPASFDAALRALNSTPGVTGSTTSSLAIGGTSVLQVAYSGDISALAGALRARGWQVTQGADALRISR</sequence>
<feature type="transmembrane region" description="Helical" evidence="2">
    <location>
        <begin position="21"/>
        <end position="39"/>
    </location>
</feature>
<organism evidence="3 4">
    <name type="scientific">Croceicoccus pelagius</name>
    <dbReference type="NCBI Taxonomy" id="1703341"/>
    <lineage>
        <taxon>Bacteria</taxon>
        <taxon>Pseudomonadati</taxon>
        <taxon>Pseudomonadota</taxon>
        <taxon>Alphaproteobacteria</taxon>
        <taxon>Sphingomonadales</taxon>
        <taxon>Erythrobacteraceae</taxon>
        <taxon>Croceicoccus</taxon>
    </lineage>
</organism>
<dbReference type="Proteomes" id="UP000598997">
    <property type="component" value="Unassembled WGS sequence"/>
</dbReference>
<dbReference type="RefSeq" id="WP_066763828.1">
    <property type="nucleotide sequence ID" value="NZ_BMIO01000007.1"/>
</dbReference>
<keyword evidence="2" id="KW-0472">Membrane</keyword>
<evidence type="ECO:0000313" key="4">
    <source>
        <dbReference type="Proteomes" id="UP000598997"/>
    </source>
</evidence>
<evidence type="ECO:0000256" key="2">
    <source>
        <dbReference type="SAM" id="Phobius"/>
    </source>
</evidence>
<evidence type="ECO:0000313" key="3">
    <source>
        <dbReference type="EMBL" id="GGD48303.1"/>
    </source>
</evidence>
<accession>A0A916YJL4</accession>
<reference evidence="3 4" key="1">
    <citation type="journal article" date="2014" name="Int. J. Syst. Evol. Microbiol.">
        <title>Complete genome sequence of Corynebacterium casei LMG S-19264T (=DSM 44701T), isolated from a smear-ripened cheese.</title>
        <authorList>
            <consortium name="US DOE Joint Genome Institute (JGI-PGF)"/>
            <person name="Walter F."/>
            <person name="Albersmeier A."/>
            <person name="Kalinowski J."/>
            <person name="Ruckert C."/>
        </authorList>
    </citation>
    <scope>NUCLEOTIDE SEQUENCE [LARGE SCALE GENOMIC DNA]</scope>
    <source>
        <strain evidence="3 4">CGMCC 1.15358</strain>
    </source>
</reference>
<name>A0A916YJL4_9SPHN</name>
<dbReference type="EMBL" id="BMIO01000007">
    <property type="protein sequence ID" value="GGD48303.1"/>
    <property type="molecule type" value="Genomic_DNA"/>
</dbReference>
<dbReference type="AlphaFoldDB" id="A0A916YJL4"/>
<feature type="region of interest" description="Disordered" evidence="1">
    <location>
        <begin position="328"/>
        <end position="348"/>
    </location>
</feature>
<evidence type="ECO:0008006" key="5">
    <source>
        <dbReference type="Google" id="ProtNLM"/>
    </source>
</evidence>
<protein>
    <recommendedName>
        <fullName evidence="5">Heavy-metal-associated domain-containing protein</fullName>
    </recommendedName>
</protein>
<evidence type="ECO:0000256" key="1">
    <source>
        <dbReference type="SAM" id="MobiDB-lite"/>
    </source>
</evidence>
<proteinExistence type="predicted"/>
<keyword evidence="2" id="KW-0812">Transmembrane</keyword>